<dbReference type="PANTHER" id="PTHR39218">
    <property type="entry name" value="OXIDOREDUCTASE 14 KDA SUBUNIT, PUTATIVE (AFU_ORTHOLOGUE AFUA_1G12110)-RELATED"/>
    <property type="match status" value="1"/>
</dbReference>
<protein>
    <submittedName>
        <fullName evidence="2">Uncharacterized protein</fullName>
    </submittedName>
</protein>
<proteinExistence type="predicted"/>
<dbReference type="EMBL" id="JARKIF010000001">
    <property type="protein sequence ID" value="KAJ7650135.1"/>
    <property type="molecule type" value="Genomic_DNA"/>
</dbReference>
<evidence type="ECO:0000313" key="2">
    <source>
        <dbReference type="EMBL" id="KAJ7650135.1"/>
    </source>
</evidence>
<dbReference type="Proteomes" id="UP001221142">
    <property type="component" value="Unassembled WGS sequence"/>
</dbReference>
<organism evidence="2 3">
    <name type="scientific">Roridomyces roridus</name>
    <dbReference type="NCBI Taxonomy" id="1738132"/>
    <lineage>
        <taxon>Eukaryota</taxon>
        <taxon>Fungi</taxon>
        <taxon>Dikarya</taxon>
        <taxon>Basidiomycota</taxon>
        <taxon>Agaricomycotina</taxon>
        <taxon>Agaricomycetes</taxon>
        <taxon>Agaricomycetidae</taxon>
        <taxon>Agaricales</taxon>
        <taxon>Marasmiineae</taxon>
        <taxon>Mycenaceae</taxon>
        <taxon>Roridomyces</taxon>
    </lineage>
</organism>
<evidence type="ECO:0000256" key="1">
    <source>
        <dbReference type="SAM" id="Phobius"/>
    </source>
</evidence>
<comment type="caution">
    <text evidence="2">The sequence shown here is derived from an EMBL/GenBank/DDBJ whole genome shotgun (WGS) entry which is preliminary data.</text>
</comment>
<keyword evidence="1" id="KW-0472">Membrane</keyword>
<keyword evidence="3" id="KW-1185">Reference proteome</keyword>
<keyword evidence="1" id="KW-0812">Transmembrane</keyword>
<dbReference type="PANTHER" id="PTHR39218:SF1">
    <property type="entry name" value="OXIDOREDUCTASE 14 KDA SUBUNIT, PUTATIVE (AFU_ORTHOLOGUE AFUA_1G12110)-RELATED"/>
    <property type="match status" value="1"/>
</dbReference>
<evidence type="ECO:0000313" key="3">
    <source>
        <dbReference type="Proteomes" id="UP001221142"/>
    </source>
</evidence>
<sequence>MALLGHVVGGVVFGLTSRFYQLGILKRPMMQNPAGHVACMVAGAGAGYWWWQATVYMKGVLAEKEDELRLRRQLRQAHSEEQLQAALESPVESLPQLSS</sequence>
<accession>A0AAD7CIS5</accession>
<keyword evidence="1" id="KW-1133">Transmembrane helix</keyword>
<gene>
    <name evidence="2" type="ORF">FB45DRAFT_1050213</name>
</gene>
<feature type="transmembrane region" description="Helical" evidence="1">
    <location>
        <begin position="34"/>
        <end position="51"/>
    </location>
</feature>
<dbReference type="AlphaFoldDB" id="A0AAD7CIS5"/>
<reference evidence="2" key="1">
    <citation type="submission" date="2023-03" db="EMBL/GenBank/DDBJ databases">
        <title>Massive genome expansion in bonnet fungi (Mycena s.s.) driven by repeated elements and novel gene families across ecological guilds.</title>
        <authorList>
            <consortium name="Lawrence Berkeley National Laboratory"/>
            <person name="Harder C.B."/>
            <person name="Miyauchi S."/>
            <person name="Viragh M."/>
            <person name="Kuo A."/>
            <person name="Thoen E."/>
            <person name="Andreopoulos B."/>
            <person name="Lu D."/>
            <person name="Skrede I."/>
            <person name="Drula E."/>
            <person name="Henrissat B."/>
            <person name="Morin E."/>
            <person name="Kohler A."/>
            <person name="Barry K."/>
            <person name="LaButti K."/>
            <person name="Morin E."/>
            <person name="Salamov A."/>
            <person name="Lipzen A."/>
            <person name="Mereny Z."/>
            <person name="Hegedus B."/>
            <person name="Baldrian P."/>
            <person name="Stursova M."/>
            <person name="Weitz H."/>
            <person name="Taylor A."/>
            <person name="Grigoriev I.V."/>
            <person name="Nagy L.G."/>
            <person name="Martin F."/>
            <person name="Kauserud H."/>
        </authorList>
    </citation>
    <scope>NUCLEOTIDE SEQUENCE</scope>
    <source>
        <strain evidence="2">9284</strain>
    </source>
</reference>
<name>A0AAD7CIS5_9AGAR</name>